<protein>
    <recommendedName>
        <fullName evidence="2">Antirestriction protein</fullName>
    </recommendedName>
</protein>
<name>A0A8S5QSH3_9CAUD</name>
<evidence type="ECO:0008006" key="2">
    <source>
        <dbReference type="Google" id="ProtNLM"/>
    </source>
</evidence>
<reference evidence="1" key="1">
    <citation type="journal article" date="2021" name="Proc. Natl. Acad. Sci. U.S.A.">
        <title>A Catalog of Tens of Thousands of Viruses from Human Metagenomes Reveals Hidden Associations with Chronic Diseases.</title>
        <authorList>
            <person name="Tisza M.J."/>
            <person name="Buck C.B."/>
        </authorList>
    </citation>
    <scope>NUCLEOTIDE SEQUENCE</scope>
    <source>
        <strain evidence="1">Ct2773</strain>
    </source>
</reference>
<accession>A0A8S5QSH3</accession>
<dbReference type="InterPro" id="IPR056076">
    <property type="entry name" value="DUF7659"/>
</dbReference>
<organism evidence="1">
    <name type="scientific">Siphoviridae sp. ct2773</name>
    <dbReference type="NCBI Taxonomy" id="2826275"/>
    <lineage>
        <taxon>Viruses</taxon>
        <taxon>Duplodnaviria</taxon>
        <taxon>Heunggongvirae</taxon>
        <taxon>Uroviricota</taxon>
        <taxon>Caudoviricetes</taxon>
    </lineage>
</organism>
<proteinExistence type="predicted"/>
<evidence type="ECO:0000313" key="1">
    <source>
        <dbReference type="EMBL" id="DAE21777.1"/>
    </source>
</evidence>
<sequence length="161" mass="18833">MKYSELIEKTTKRVNDLPMIFAFSSEQLDNALDDMGLSMKDMKGDKLIRMGFGAFCLKSDLDYVLSELDAVEDMKREFIKDYEHAYDAFFYEMGNHEYHINYEGDWDVLSCFGLNDDVCEYEDGKDVDEYMDAMGLLPVTKAAYHDARGDFLRMCDENDWY</sequence>
<dbReference type="Pfam" id="PF24692">
    <property type="entry name" value="DUF7659"/>
    <property type="match status" value="1"/>
</dbReference>
<dbReference type="EMBL" id="BK015717">
    <property type="protein sequence ID" value="DAE21777.1"/>
    <property type="molecule type" value="Genomic_DNA"/>
</dbReference>